<evidence type="ECO:0000259" key="6">
    <source>
        <dbReference type="Pfam" id="PF06439"/>
    </source>
</evidence>
<dbReference type="Gene3D" id="1.50.10.20">
    <property type="match status" value="2"/>
</dbReference>
<evidence type="ECO:0000259" key="5">
    <source>
        <dbReference type="Pfam" id="PF01738"/>
    </source>
</evidence>
<keyword evidence="7" id="KW-0378">Hydrolase</keyword>
<dbReference type="Gene3D" id="2.60.120.560">
    <property type="entry name" value="Exo-inulinase, domain 1"/>
    <property type="match status" value="1"/>
</dbReference>
<accession>A0AAU7CR13</accession>
<dbReference type="Pfam" id="PF00432">
    <property type="entry name" value="Prenyltrans"/>
    <property type="match status" value="2"/>
</dbReference>
<feature type="chain" id="PRO_5043907677" evidence="3">
    <location>
        <begin position="22"/>
        <end position="704"/>
    </location>
</feature>
<protein>
    <submittedName>
        <fullName evidence="7">Family 16 glycoside hydrolase</fullName>
    </submittedName>
</protein>
<feature type="domain" description="3-keto-alpha-glucoside-1,2-lyase/3-keto-2-hydroxy-glucal hydratase" evidence="6">
    <location>
        <begin position="300"/>
        <end position="476"/>
    </location>
</feature>
<evidence type="ECO:0000256" key="3">
    <source>
        <dbReference type="SAM" id="SignalP"/>
    </source>
</evidence>
<dbReference type="RefSeq" id="WP_406700285.1">
    <property type="nucleotide sequence ID" value="NZ_CP155447.1"/>
</dbReference>
<dbReference type="InterPro" id="IPR029058">
    <property type="entry name" value="AB_hydrolase_fold"/>
</dbReference>
<dbReference type="InterPro" id="IPR050955">
    <property type="entry name" value="Plant_Biomass_Hydrol_Est"/>
</dbReference>
<organism evidence="7">
    <name type="scientific">Singulisphaera sp. Ch08</name>
    <dbReference type="NCBI Taxonomy" id="3120278"/>
    <lineage>
        <taxon>Bacteria</taxon>
        <taxon>Pseudomonadati</taxon>
        <taxon>Planctomycetota</taxon>
        <taxon>Planctomycetia</taxon>
        <taxon>Isosphaerales</taxon>
        <taxon>Isosphaeraceae</taxon>
        <taxon>Singulisphaera</taxon>
    </lineage>
</organism>
<dbReference type="InterPro" id="IPR001330">
    <property type="entry name" value="Prenyltrans"/>
</dbReference>
<gene>
    <name evidence="7" type="ORF">V5E97_15835</name>
</gene>
<sequence length="704" mass="75485">MKWKFLILAAWAIVAAPNVRAQSAEQPERTAAYVEAFQNPDGGFGAKAGGPSTLGSTSSAIRVLKNVGGSIPDVLACVNYVKSCRDSASGGFAPTPGGKPDVRTTAVGLMAVAELLIADDETTAAAIDYFSKNVKDFEELRIAVAGLESVNKSSPDFAKWIKQVEEMRNPDGTFGKGAGQARDTGGAAVALLRMGVKLDQREAILTALRAGQRSDGAWSKGEGPSDLEATYRIMRAFFMLKEAPDLDTLRGFIDRCRKDDGSYSTVPGGDADLGGTYYATTVLRWVKILGGEPGLVETAGFVPLFNGKDLSGWEGDKSLWSARHGMIVGTSPGIKHNDFLATEKSYGDFTLKLSFRLIGADGSNSGVQFRSVRIPGHEMSGYQADIGHNYWGCLYDESRRNKILAKGSDKAIEALHKNGWNHYVIRVMGSKIVLTLNGVTSVSYVEPDETIARTGRIGLQIHAGGPMDVQFKDVLIQALPEPTAGRPAEPGFHLRTVKAEDGERKYSVSLPPGYDGSKVFPVVMFLHGSGERGDDGIVSAQVGLGSAVFGRPEDYPFIAVYPQAKKTWKADSEDSKAALAALDDVLKTFKADPKRVALTGLSMGGSGSWDLAATHPERFVAVAPICGQGSVESAVKLKSVPVWVLVGDADGRQTVINGREMTKALRDAGAKVKATEYRGVPHNSWDRAYHDPALLKWLISHLTQ</sequence>
<dbReference type="PANTHER" id="PTHR43037">
    <property type="entry name" value="UNNAMED PRODUCT-RELATED"/>
    <property type="match status" value="1"/>
</dbReference>
<dbReference type="InterPro" id="IPR010496">
    <property type="entry name" value="AL/BT2_dom"/>
</dbReference>
<feature type="domain" description="Prenyltransferase alpha-alpha toroid" evidence="4">
    <location>
        <begin position="7"/>
        <end position="129"/>
    </location>
</feature>
<feature type="signal peptide" evidence="3">
    <location>
        <begin position="1"/>
        <end position="21"/>
    </location>
</feature>
<dbReference type="Gene3D" id="3.40.50.1820">
    <property type="entry name" value="alpha/beta hydrolase"/>
    <property type="match status" value="1"/>
</dbReference>
<evidence type="ECO:0000256" key="2">
    <source>
        <dbReference type="ARBA" id="ARBA00022737"/>
    </source>
</evidence>
<dbReference type="EMBL" id="CP155447">
    <property type="protein sequence ID" value="XBH07449.1"/>
    <property type="molecule type" value="Genomic_DNA"/>
</dbReference>
<evidence type="ECO:0000259" key="4">
    <source>
        <dbReference type="Pfam" id="PF00432"/>
    </source>
</evidence>
<feature type="domain" description="Dienelactone hydrolase" evidence="5">
    <location>
        <begin position="565"/>
        <end position="682"/>
    </location>
</feature>
<reference evidence="7" key="1">
    <citation type="submission" date="2024-05" db="EMBL/GenBank/DDBJ databases">
        <title>Planctomycetes of the genus Singulisphaera possess chitinolytic capabilities.</title>
        <authorList>
            <person name="Ivanova A."/>
        </authorList>
    </citation>
    <scope>NUCLEOTIDE SEQUENCE</scope>
    <source>
        <strain evidence="7">Ch08T</strain>
    </source>
</reference>
<dbReference type="AlphaFoldDB" id="A0AAU7CR13"/>
<dbReference type="InterPro" id="IPR002925">
    <property type="entry name" value="Dienelactn_hydro"/>
</dbReference>
<dbReference type="InterPro" id="IPR008930">
    <property type="entry name" value="Terpenoid_cyclase/PrenylTrfase"/>
</dbReference>
<keyword evidence="2" id="KW-0677">Repeat</keyword>
<dbReference type="PANTHER" id="PTHR43037:SF1">
    <property type="entry name" value="BLL1128 PROTEIN"/>
    <property type="match status" value="1"/>
</dbReference>
<dbReference type="SUPFAM" id="SSF48239">
    <property type="entry name" value="Terpenoid cyclases/Protein prenyltransferases"/>
    <property type="match status" value="1"/>
</dbReference>
<keyword evidence="1 3" id="KW-0732">Signal</keyword>
<evidence type="ECO:0000256" key="1">
    <source>
        <dbReference type="ARBA" id="ARBA00022729"/>
    </source>
</evidence>
<dbReference type="Pfam" id="PF01738">
    <property type="entry name" value="DLH"/>
    <property type="match status" value="1"/>
</dbReference>
<feature type="domain" description="Prenyltransferase alpha-alpha toroid" evidence="4">
    <location>
        <begin position="147"/>
        <end position="287"/>
    </location>
</feature>
<proteinExistence type="predicted"/>
<dbReference type="GO" id="GO:0016787">
    <property type="term" value="F:hydrolase activity"/>
    <property type="evidence" value="ECO:0007669"/>
    <property type="project" value="UniProtKB-KW"/>
</dbReference>
<dbReference type="CDD" id="cd00688">
    <property type="entry name" value="ISOPREN_C2_like"/>
    <property type="match status" value="1"/>
</dbReference>
<name>A0AAU7CR13_9BACT</name>
<dbReference type="SUPFAM" id="SSF53474">
    <property type="entry name" value="alpha/beta-Hydrolases"/>
    <property type="match status" value="1"/>
</dbReference>
<evidence type="ECO:0000313" key="7">
    <source>
        <dbReference type="EMBL" id="XBH07449.1"/>
    </source>
</evidence>
<dbReference type="Pfam" id="PF06439">
    <property type="entry name" value="3keto-disac_hyd"/>
    <property type="match status" value="1"/>
</dbReference>